<organism evidence="8 9">
    <name type="scientific">Puia dinghuensis</name>
    <dbReference type="NCBI Taxonomy" id="1792502"/>
    <lineage>
        <taxon>Bacteria</taxon>
        <taxon>Pseudomonadati</taxon>
        <taxon>Bacteroidota</taxon>
        <taxon>Chitinophagia</taxon>
        <taxon>Chitinophagales</taxon>
        <taxon>Chitinophagaceae</taxon>
        <taxon>Puia</taxon>
    </lineage>
</organism>
<protein>
    <submittedName>
        <fullName evidence="8">Membrane protein</fullName>
    </submittedName>
</protein>
<evidence type="ECO:0000256" key="2">
    <source>
        <dbReference type="ARBA" id="ARBA00006275"/>
    </source>
</evidence>
<comment type="subcellular location">
    <subcellularLocation>
        <location evidence="1">Cell outer membrane</location>
    </subcellularLocation>
</comment>
<comment type="similarity">
    <text evidence="2">Belongs to the SusD family.</text>
</comment>
<dbReference type="Pfam" id="PF14322">
    <property type="entry name" value="SusD-like_3"/>
    <property type="match status" value="1"/>
</dbReference>
<reference evidence="8" key="1">
    <citation type="journal article" date="2014" name="Int. J. Syst. Evol. Microbiol.">
        <title>Complete genome sequence of Corynebacterium casei LMG S-19264T (=DSM 44701T), isolated from a smear-ripened cheese.</title>
        <authorList>
            <consortium name="US DOE Joint Genome Institute (JGI-PGF)"/>
            <person name="Walter F."/>
            <person name="Albersmeier A."/>
            <person name="Kalinowski J."/>
            <person name="Ruckert C."/>
        </authorList>
    </citation>
    <scope>NUCLEOTIDE SEQUENCE</scope>
    <source>
        <strain evidence="8">CGMCC 1.15448</strain>
    </source>
</reference>
<keyword evidence="5" id="KW-0998">Cell outer membrane</keyword>
<evidence type="ECO:0000256" key="1">
    <source>
        <dbReference type="ARBA" id="ARBA00004442"/>
    </source>
</evidence>
<evidence type="ECO:0000259" key="7">
    <source>
        <dbReference type="Pfam" id="PF14322"/>
    </source>
</evidence>
<dbReference type="InterPro" id="IPR012944">
    <property type="entry name" value="SusD_RagB_dom"/>
</dbReference>
<evidence type="ECO:0000259" key="6">
    <source>
        <dbReference type="Pfam" id="PF07980"/>
    </source>
</evidence>
<dbReference type="InterPro" id="IPR011990">
    <property type="entry name" value="TPR-like_helical_dom_sf"/>
</dbReference>
<dbReference type="EMBL" id="BMJC01000002">
    <property type="protein sequence ID" value="GGA95445.1"/>
    <property type="molecule type" value="Genomic_DNA"/>
</dbReference>
<keyword evidence="3" id="KW-0732">Signal</keyword>
<feature type="domain" description="SusD-like N-terminal" evidence="7">
    <location>
        <begin position="51"/>
        <end position="229"/>
    </location>
</feature>
<evidence type="ECO:0000256" key="4">
    <source>
        <dbReference type="ARBA" id="ARBA00023136"/>
    </source>
</evidence>
<gene>
    <name evidence="8" type="ORF">GCM10011511_18520</name>
</gene>
<dbReference type="Proteomes" id="UP000607559">
    <property type="component" value="Unassembled WGS sequence"/>
</dbReference>
<dbReference type="AlphaFoldDB" id="A0A8J2XT27"/>
<dbReference type="CDD" id="cd08977">
    <property type="entry name" value="SusD"/>
    <property type="match status" value="1"/>
</dbReference>
<dbReference type="GO" id="GO:0009279">
    <property type="term" value="C:cell outer membrane"/>
    <property type="evidence" value="ECO:0007669"/>
    <property type="project" value="UniProtKB-SubCell"/>
</dbReference>
<keyword evidence="9" id="KW-1185">Reference proteome</keyword>
<dbReference type="InterPro" id="IPR033985">
    <property type="entry name" value="SusD-like_N"/>
</dbReference>
<proteinExistence type="inferred from homology"/>
<comment type="caution">
    <text evidence="8">The sequence shown here is derived from an EMBL/GenBank/DDBJ whole genome shotgun (WGS) entry which is preliminary data.</text>
</comment>
<evidence type="ECO:0000256" key="5">
    <source>
        <dbReference type="ARBA" id="ARBA00023237"/>
    </source>
</evidence>
<dbReference type="SUPFAM" id="SSF48452">
    <property type="entry name" value="TPR-like"/>
    <property type="match status" value="1"/>
</dbReference>
<dbReference type="Gene3D" id="1.25.40.390">
    <property type="match status" value="1"/>
</dbReference>
<sequence>MLAFNPLKFKKMKNIVMLAFAGLGLLACNKQLDENPQSIVTPAFFATAQGFQSGLDAAYGGMRNLWGTENLFTMTCIGTDEFITGNDGTGNNINYYSSGYTPSDGHVSGIWNPCYTFINDCNGLVDYGPKITGLDSVTRNRMMAEAKFLRANYYFVLVQFWGPVTLNPHFQASPTTAAQRNPVADVYNFIIQDLQDAIAGLPASPVQGGVLPGKATAAAARHLLAKVYLTRATSPAAQSDDYQNAYNTAASLINSSASLGLGLLPDFGSVFAEGNETNKEVLWTVQHTTALAYNGSPLQNSSGNDNVLVHMWVPKYETFVPGMQRDILDGRPYIRAIPTRWLTDTVFKDKVNDTRWNKTFQTVWYCNNAGSIPKWPNPVPPGVNPALAGKPKFALGDTACYMPGYDVSDATIAATRYLLMPPRKYNIQMGPYMRKYVDTHRPDMNAPSIRPVIVWTLSETYLIAAEAAMHLGNTPQAVSYINTIRERAAYPTGNVAAMDITAAQVSQDLILDERTRELCGQMVRWWDLVRTHQLLPRVIAHNSDGRFNIIPKDTLRPIPQTQINAVTSGPAYGPMGDALWN</sequence>
<keyword evidence="4" id="KW-0472">Membrane</keyword>
<name>A0A8J2XT27_9BACT</name>
<feature type="domain" description="RagB/SusD" evidence="6">
    <location>
        <begin position="428"/>
        <end position="565"/>
    </location>
</feature>
<evidence type="ECO:0000313" key="9">
    <source>
        <dbReference type="Proteomes" id="UP000607559"/>
    </source>
</evidence>
<evidence type="ECO:0000256" key="3">
    <source>
        <dbReference type="ARBA" id="ARBA00022729"/>
    </source>
</evidence>
<reference evidence="8" key="2">
    <citation type="submission" date="2020-09" db="EMBL/GenBank/DDBJ databases">
        <authorList>
            <person name="Sun Q."/>
            <person name="Zhou Y."/>
        </authorList>
    </citation>
    <scope>NUCLEOTIDE SEQUENCE</scope>
    <source>
        <strain evidence="8">CGMCC 1.15448</strain>
    </source>
</reference>
<accession>A0A8J2XT27</accession>
<evidence type="ECO:0000313" key="8">
    <source>
        <dbReference type="EMBL" id="GGA95445.1"/>
    </source>
</evidence>
<dbReference type="Pfam" id="PF07980">
    <property type="entry name" value="SusD_RagB"/>
    <property type="match status" value="1"/>
</dbReference>